<reference evidence="2" key="2">
    <citation type="submission" date="2021-04" db="EMBL/GenBank/DDBJ databases">
        <authorList>
            <person name="Gilroy R."/>
        </authorList>
    </citation>
    <scope>NUCLEOTIDE SEQUENCE</scope>
    <source>
        <strain evidence="2">1719</strain>
    </source>
</reference>
<sequence length="890" mass="99974">MLKKLALFCLFLSHFTSVEAQESGKLQEVHNRTEASYLEHMNEKIYLHQDRSVYTTGETIWLKAYTTIGFSNLLSNHSQIAYIELINPKNEIVQSLRIPLIVGTGTAYITLADTLVAGSYRLRAYTQWMRNSDHDYFYERITPIANNRTDNTILKVHKNHADHQEINLDATFSDINGLPLKNDRISYQIIDGESPKVINGRAKLDSQGRLHLRVKNKLKKGRMEVNFTSDSGVKNSKVIPFRQSLDSNKITLFPEGGHLLSGVESRIAFKAVNSKGKGVPTTLYIINNEGDTISVSESNKLGMGSFSGKFHASKSYRAIAKSKNSPEMEVDFPKIQSSGLSLTLNPLLEKELIIAIHVGEPVNKQEHIYAMIQAGGAPIYSSKIPVSSEELLFKIPKNDFPSGVLQLTILNQELIPMAERLFFHVNPEQILDIKEQVRPEEIGKRALVNVDLSSLQPLKDNEIASLSASVFKTDANSLLAGRNILTELLLVSDIKGYIEEPGSYFNYDPLLVNTIDLDHLMLTQGFRKYNWESQKKSPALNYEVEKSLEIQGTVHKFGRKAVEPNATVTLISTHNFMDYIDTLSNQNGIFKFDKLSFPDSIKFLISAKNQKGKNNLDIKIDTLAPPEIGDSKFWPDQDYQENLKLMDHINKTTSYFKQLERQGLMDVPIAIEEVHVTKRIRKAAEHSSNLNGAGNADQTLSADDLDNCFDLSSCLSGKLVGVIFKNGIPYNTRSQNGEPMQVIIDGMYVEPDELSNILPSDVASIEVLRNIGYTAIYGVHGNTGVIIITSKRGFSARSNVQPKGLITHSPKGYHVSKEFYKPEYENPDEDLNYIDNRNTIHWEPLIILENGKEATFDFYTSDEPGEYIIQIEGISNLGSIVFKQLIFKVN</sequence>
<evidence type="ECO:0000256" key="1">
    <source>
        <dbReference type="SAM" id="SignalP"/>
    </source>
</evidence>
<evidence type="ECO:0000313" key="3">
    <source>
        <dbReference type="Proteomes" id="UP000824156"/>
    </source>
</evidence>
<keyword evidence="1" id="KW-0732">Signal</keyword>
<dbReference type="Proteomes" id="UP000824156">
    <property type="component" value="Unassembled WGS sequence"/>
</dbReference>
<comment type="caution">
    <text evidence="2">The sequence shown here is derived from an EMBL/GenBank/DDBJ whole genome shotgun (WGS) entry which is preliminary data.</text>
</comment>
<protein>
    <recommendedName>
        <fullName evidence="4">TonB-dependent receptor plug domain-containing protein</fullName>
    </recommendedName>
</protein>
<dbReference type="Gene3D" id="2.60.40.1930">
    <property type="match status" value="1"/>
</dbReference>
<organism evidence="2 3">
    <name type="scientific">Candidatus Sphingobacterium stercoripullorum</name>
    <dbReference type="NCBI Taxonomy" id="2838759"/>
    <lineage>
        <taxon>Bacteria</taxon>
        <taxon>Pseudomonadati</taxon>
        <taxon>Bacteroidota</taxon>
        <taxon>Sphingobacteriia</taxon>
        <taxon>Sphingobacteriales</taxon>
        <taxon>Sphingobacteriaceae</taxon>
        <taxon>Sphingobacterium</taxon>
    </lineage>
</organism>
<gene>
    <name evidence="2" type="ORF">H9853_12495</name>
</gene>
<proteinExistence type="predicted"/>
<dbReference type="Gene3D" id="2.170.130.10">
    <property type="entry name" value="TonB-dependent receptor, plug domain"/>
    <property type="match status" value="1"/>
</dbReference>
<dbReference type="EMBL" id="DXEZ01000351">
    <property type="protein sequence ID" value="HIX55831.1"/>
    <property type="molecule type" value="Genomic_DNA"/>
</dbReference>
<name>A0A9D1WB13_9SPHI</name>
<feature type="signal peptide" evidence="1">
    <location>
        <begin position="1"/>
        <end position="20"/>
    </location>
</feature>
<feature type="chain" id="PRO_5039007108" description="TonB-dependent receptor plug domain-containing protein" evidence="1">
    <location>
        <begin position="21"/>
        <end position="890"/>
    </location>
</feature>
<dbReference type="InterPro" id="IPR037066">
    <property type="entry name" value="Plug_dom_sf"/>
</dbReference>
<evidence type="ECO:0000313" key="2">
    <source>
        <dbReference type="EMBL" id="HIX55831.1"/>
    </source>
</evidence>
<reference evidence="2" key="1">
    <citation type="journal article" date="2021" name="PeerJ">
        <title>Extensive microbial diversity within the chicken gut microbiome revealed by metagenomics and culture.</title>
        <authorList>
            <person name="Gilroy R."/>
            <person name="Ravi A."/>
            <person name="Getino M."/>
            <person name="Pursley I."/>
            <person name="Horton D.L."/>
            <person name="Alikhan N.F."/>
            <person name="Baker D."/>
            <person name="Gharbi K."/>
            <person name="Hall N."/>
            <person name="Watson M."/>
            <person name="Adriaenssens E.M."/>
            <person name="Foster-Nyarko E."/>
            <person name="Jarju S."/>
            <person name="Secka A."/>
            <person name="Antonio M."/>
            <person name="Oren A."/>
            <person name="Chaudhuri R.R."/>
            <person name="La Ragione R."/>
            <person name="Hildebrand F."/>
            <person name="Pallen M.J."/>
        </authorList>
    </citation>
    <scope>NUCLEOTIDE SEQUENCE</scope>
    <source>
        <strain evidence="2">1719</strain>
    </source>
</reference>
<accession>A0A9D1WB13</accession>
<dbReference type="AlphaFoldDB" id="A0A9D1WB13"/>
<evidence type="ECO:0008006" key="4">
    <source>
        <dbReference type="Google" id="ProtNLM"/>
    </source>
</evidence>
<dbReference type="SUPFAM" id="SSF56935">
    <property type="entry name" value="Porins"/>
    <property type="match status" value="1"/>
</dbReference>